<dbReference type="Pfam" id="PF00728">
    <property type="entry name" value="Glyco_hydro_20"/>
    <property type="match status" value="1"/>
</dbReference>
<dbReference type="GO" id="GO:0030203">
    <property type="term" value="P:glycosaminoglycan metabolic process"/>
    <property type="evidence" value="ECO:0007669"/>
    <property type="project" value="TreeGrafter"/>
</dbReference>
<proteinExistence type="inferred from homology"/>
<protein>
    <recommendedName>
        <fullName evidence="3">beta-N-acetylhexosaminidase</fullName>
        <ecNumber evidence="3">3.2.1.52</ecNumber>
    </recommendedName>
</protein>
<gene>
    <name evidence="7" type="ORF">FSARC_9443</name>
</gene>
<dbReference type="Gene3D" id="3.20.20.80">
    <property type="entry name" value="Glycosidases"/>
    <property type="match status" value="1"/>
</dbReference>
<evidence type="ECO:0000256" key="4">
    <source>
        <dbReference type="ARBA" id="ARBA00022801"/>
    </source>
</evidence>
<reference evidence="7" key="1">
    <citation type="journal article" date="2020" name="BMC Genomics">
        <title>Correction to: Identification and distribution of gene clusters required for synthesis of sphingolipid metabolism inhibitors in diverse species of the filamentous fungus Fusarium.</title>
        <authorList>
            <person name="Kim H.S."/>
            <person name="Lohmar J.M."/>
            <person name="Busman M."/>
            <person name="Brown D.W."/>
            <person name="Naumann T.A."/>
            <person name="Divon H.H."/>
            <person name="Lysoe E."/>
            <person name="Uhlig S."/>
            <person name="Proctor R.H."/>
        </authorList>
    </citation>
    <scope>NUCLEOTIDE SEQUENCE</scope>
    <source>
        <strain evidence="7">NRRL 20472</strain>
    </source>
</reference>
<dbReference type="PRINTS" id="PR00738">
    <property type="entry name" value="GLHYDRLASE20"/>
</dbReference>
<organism evidence="7 8">
    <name type="scientific">Fusarium sarcochroum</name>
    <dbReference type="NCBI Taxonomy" id="1208366"/>
    <lineage>
        <taxon>Eukaryota</taxon>
        <taxon>Fungi</taxon>
        <taxon>Dikarya</taxon>
        <taxon>Ascomycota</taxon>
        <taxon>Pezizomycotina</taxon>
        <taxon>Sordariomycetes</taxon>
        <taxon>Hypocreomycetidae</taxon>
        <taxon>Hypocreales</taxon>
        <taxon>Nectriaceae</taxon>
        <taxon>Fusarium</taxon>
        <taxon>Fusarium lateritium species complex</taxon>
    </lineage>
</organism>
<dbReference type="InterPro" id="IPR017853">
    <property type="entry name" value="GH"/>
</dbReference>
<reference evidence="7" key="2">
    <citation type="submission" date="2020-05" db="EMBL/GenBank/DDBJ databases">
        <authorList>
            <person name="Kim H.-S."/>
            <person name="Proctor R.H."/>
            <person name="Brown D.W."/>
        </authorList>
    </citation>
    <scope>NUCLEOTIDE SEQUENCE</scope>
    <source>
        <strain evidence="7">NRRL 20472</strain>
    </source>
</reference>
<dbReference type="SUPFAM" id="SSF51445">
    <property type="entry name" value="(Trans)glycosidases"/>
    <property type="match status" value="1"/>
</dbReference>
<dbReference type="GO" id="GO:0016020">
    <property type="term" value="C:membrane"/>
    <property type="evidence" value="ECO:0007669"/>
    <property type="project" value="TreeGrafter"/>
</dbReference>
<comment type="caution">
    <text evidence="7">The sequence shown here is derived from an EMBL/GenBank/DDBJ whole genome shotgun (WGS) entry which is preliminary data.</text>
</comment>
<keyword evidence="8" id="KW-1185">Reference proteome</keyword>
<keyword evidence="4" id="KW-0378">Hydrolase</keyword>
<dbReference type="PANTHER" id="PTHR22600">
    <property type="entry name" value="BETA-HEXOSAMINIDASE"/>
    <property type="match status" value="1"/>
</dbReference>
<dbReference type="AlphaFoldDB" id="A0A8H4TR02"/>
<feature type="domain" description="Glycoside hydrolase family 20 catalytic" evidence="6">
    <location>
        <begin position="6"/>
        <end position="247"/>
    </location>
</feature>
<dbReference type="InterPro" id="IPR015883">
    <property type="entry name" value="Glyco_hydro_20_cat"/>
</dbReference>
<evidence type="ECO:0000259" key="6">
    <source>
        <dbReference type="Pfam" id="PF00728"/>
    </source>
</evidence>
<evidence type="ECO:0000313" key="7">
    <source>
        <dbReference type="EMBL" id="KAF4962490.1"/>
    </source>
</evidence>
<dbReference type="EMBL" id="JABEXW010000537">
    <property type="protein sequence ID" value="KAF4962490.1"/>
    <property type="molecule type" value="Genomic_DNA"/>
</dbReference>
<evidence type="ECO:0000256" key="5">
    <source>
        <dbReference type="PIRSR" id="PIRSR625705-1"/>
    </source>
</evidence>
<name>A0A8H4TR02_9HYPO</name>
<evidence type="ECO:0000256" key="1">
    <source>
        <dbReference type="ARBA" id="ARBA00001231"/>
    </source>
</evidence>
<dbReference type="GO" id="GO:0004563">
    <property type="term" value="F:beta-N-acetylhexosaminidase activity"/>
    <property type="evidence" value="ECO:0007669"/>
    <property type="project" value="UniProtKB-EC"/>
</dbReference>
<feature type="active site" description="Proton donor" evidence="5">
    <location>
        <position position="163"/>
    </location>
</feature>
<dbReference type="PANTHER" id="PTHR22600:SF57">
    <property type="entry name" value="BETA-N-ACETYLHEXOSAMINIDASE"/>
    <property type="match status" value="1"/>
</dbReference>
<sequence length="298" mass="34609">MGSALYPHRGFMLDTGRKFFPVKAILHLLTLLHHYNFNIFHWHIYDAESFPLYFPVADGGLTNASLKYSDTHTYYTIHDIHCVITHAESLGIEVYPETDMPGHSDIWGVWKKELVVGKTSLKNPDAQLDIRPNKPKTYNFIRELVSMVDKEFNSSYYHFGGDEVEYMWNTKDDNKLFNGFLNWTKTLTPNKSTILWDDPLTDEEKEITLSKDWIIQTWHKGTTQKILNKGHRVIVSESQAFYIGNADAKTISSFKFPKNPKIMGFEIAWFTSQDDSLSDMDEDWFLEPLKAASKLRRP</sequence>
<evidence type="ECO:0000256" key="3">
    <source>
        <dbReference type="ARBA" id="ARBA00012663"/>
    </source>
</evidence>
<comment type="similarity">
    <text evidence="2">Belongs to the glycosyl hydrolase 20 family.</text>
</comment>
<dbReference type="EC" id="3.2.1.52" evidence="3"/>
<dbReference type="Proteomes" id="UP000622797">
    <property type="component" value="Unassembled WGS sequence"/>
</dbReference>
<dbReference type="InterPro" id="IPR025705">
    <property type="entry name" value="Beta_hexosaminidase_sua/sub"/>
</dbReference>
<comment type="catalytic activity">
    <reaction evidence="1">
        <text>Hydrolysis of terminal non-reducing N-acetyl-D-hexosamine residues in N-acetyl-beta-D-hexosaminides.</text>
        <dbReference type="EC" id="3.2.1.52"/>
    </reaction>
</comment>
<evidence type="ECO:0000313" key="8">
    <source>
        <dbReference type="Proteomes" id="UP000622797"/>
    </source>
</evidence>
<accession>A0A8H4TR02</accession>
<dbReference type="OrthoDB" id="428480at2759"/>
<dbReference type="GO" id="GO:0005975">
    <property type="term" value="P:carbohydrate metabolic process"/>
    <property type="evidence" value="ECO:0007669"/>
    <property type="project" value="InterPro"/>
</dbReference>
<evidence type="ECO:0000256" key="2">
    <source>
        <dbReference type="ARBA" id="ARBA00006285"/>
    </source>
</evidence>